<dbReference type="AlphaFoldDB" id="A0A2T0WI31"/>
<keyword evidence="3" id="KW-1185">Reference proteome</keyword>
<dbReference type="Pfam" id="PF03576">
    <property type="entry name" value="Peptidase_S58"/>
    <property type="match status" value="1"/>
</dbReference>
<evidence type="ECO:0000256" key="1">
    <source>
        <dbReference type="ARBA" id="ARBA00007068"/>
    </source>
</evidence>
<dbReference type="Gene3D" id="3.60.70.12">
    <property type="entry name" value="L-amino peptidase D-ALA esterase/amidase"/>
    <property type="match status" value="1"/>
</dbReference>
<evidence type="ECO:0000313" key="2">
    <source>
        <dbReference type="EMBL" id="PRY86378.1"/>
    </source>
</evidence>
<keyword evidence="2" id="KW-0378">Hydrolase</keyword>
<dbReference type="PANTHER" id="PTHR36512:SF3">
    <property type="entry name" value="BLR5678 PROTEIN"/>
    <property type="match status" value="1"/>
</dbReference>
<organism evidence="2 3">
    <name type="scientific">Donghicola tyrosinivorans</name>
    <dbReference type="NCBI Taxonomy" id="1652492"/>
    <lineage>
        <taxon>Bacteria</taxon>
        <taxon>Pseudomonadati</taxon>
        <taxon>Pseudomonadota</taxon>
        <taxon>Alphaproteobacteria</taxon>
        <taxon>Rhodobacterales</taxon>
        <taxon>Roseobacteraceae</taxon>
        <taxon>Donghicola</taxon>
    </lineage>
</organism>
<dbReference type="InterPro" id="IPR005321">
    <property type="entry name" value="Peptidase_S58_DmpA"/>
</dbReference>
<evidence type="ECO:0000313" key="3">
    <source>
        <dbReference type="Proteomes" id="UP000238392"/>
    </source>
</evidence>
<proteinExistence type="inferred from homology"/>
<dbReference type="Proteomes" id="UP000238392">
    <property type="component" value="Unassembled WGS sequence"/>
</dbReference>
<comment type="caution">
    <text evidence="2">The sequence shown here is derived from an EMBL/GenBank/DDBJ whole genome shotgun (WGS) entry which is preliminary data.</text>
</comment>
<accession>A0A2T0WI31</accession>
<sequence length="327" mass="33123">MKPGARNLITDVAGLRVGNASDDHIKTGVTVLVGDTPFTAGVHIMGGAPGTRETDLLAPDKTVEQVDALVLSGGSAFGLDAASGVTQGLRDIGRGFAVGPHRIPIVPAAILFDLLNGGDKNWPTNPYAPLGQAALATANQNFDLGTTGAGTGATTATLKGGLGSASCVLPSGHTVGALVAVNALGTATMPTGHFWAAPFEQGAEFGGKGIGTPPKDLHPTKLSSNNTTIAIVATDAALTQAQCTRMATAAHDGMARALIPSHTPMDGDLIFAAATGTKPLSNPIEDTLWIGHAAATCLARAIARGVYHAYAAPNDPYPTWRTAFGSH</sequence>
<name>A0A2T0WI31_9RHOB</name>
<gene>
    <name evidence="2" type="ORF">CLV74_11217</name>
</gene>
<dbReference type="OrthoDB" id="9808347at2"/>
<keyword evidence="2" id="KW-0645">Protease</keyword>
<dbReference type="CDD" id="cd02252">
    <property type="entry name" value="nylC_like"/>
    <property type="match status" value="1"/>
</dbReference>
<dbReference type="PANTHER" id="PTHR36512">
    <property type="entry name" value="D-AMINOPEPTIDASE"/>
    <property type="match status" value="1"/>
</dbReference>
<keyword evidence="2" id="KW-0031">Aminopeptidase</keyword>
<dbReference type="RefSeq" id="WP_106266566.1">
    <property type="nucleotide sequence ID" value="NZ_PVTQ01000012.1"/>
</dbReference>
<dbReference type="EMBL" id="PVTQ01000012">
    <property type="protein sequence ID" value="PRY86378.1"/>
    <property type="molecule type" value="Genomic_DNA"/>
</dbReference>
<dbReference type="GO" id="GO:0004177">
    <property type="term" value="F:aminopeptidase activity"/>
    <property type="evidence" value="ECO:0007669"/>
    <property type="project" value="UniProtKB-KW"/>
</dbReference>
<dbReference type="InterPro" id="IPR016117">
    <property type="entry name" value="ArgJ-like_dom_sf"/>
</dbReference>
<dbReference type="SUPFAM" id="SSF56266">
    <property type="entry name" value="DmpA/ArgJ-like"/>
    <property type="match status" value="1"/>
</dbReference>
<comment type="similarity">
    <text evidence="1">Belongs to the peptidase S58 family.</text>
</comment>
<reference evidence="2 3" key="1">
    <citation type="submission" date="2018-03" db="EMBL/GenBank/DDBJ databases">
        <title>Genomic Encyclopedia of Archaeal and Bacterial Type Strains, Phase II (KMG-II): from individual species to whole genera.</title>
        <authorList>
            <person name="Goeker M."/>
        </authorList>
    </citation>
    <scope>NUCLEOTIDE SEQUENCE [LARGE SCALE GENOMIC DNA]</scope>
    <source>
        <strain evidence="2 3">DSM 100212</strain>
    </source>
</reference>
<protein>
    <submittedName>
        <fullName evidence="2">D-aminopeptidase</fullName>
    </submittedName>
</protein>